<keyword evidence="2" id="KW-0472">Membrane</keyword>
<dbReference type="GeneID" id="73344859"/>
<keyword evidence="2" id="KW-0812">Transmembrane</keyword>
<feature type="region of interest" description="Disordered" evidence="1">
    <location>
        <begin position="859"/>
        <end position="897"/>
    </location>
</feature>
<feature type="transmembrane region" description="Helical" evidence="2">
    <location>
        <begin position="598"/>
        <end position="619"/>
    </location>
</feature>
<sequence length="897" mass="99934">MCAPSAKYTLGNFATHCLCRKCLQFTTFPVNPVALLPKNPFLRPHSYLAEMVPGQSRHTPPSSLRVSLIGHTFFLIQPQSPPYSRHRCRKPMKPWAEYHTTIDASLLHWCPGHEADVKWFHAAQIQQSCVPRYSQIAVAYAAPERAEIGDAGFDRDSLFIPIGSRELFGPRSLILTIFLRALIGCDSARCDVHNMQVSTQPDGIGVAKGGLELGRNVAAARRSTIFEKLRTVDWHLRETQIPRTRFDMATNHTMSMGWSYSDSGTGYCSSVLGYSNSGTSSGGYYTDSLDWASFVSSIYGAAKSPEYPIITVNLPRRWNHSSDNFDAQKDCYDTKVLFDYSSTGRSPSTANLYGCAAIATSAFLVQSEKIDTDYSVNKTISKINLDSLMAFNATKVFEQILGCIEISCAGGNPLGECDPGVAKLTRGQVRAGEMDKVLNSLQDLCSVFSNGPQADIAGPGIAVSYYIQVALSIWFFIFCGLLPHQPDSSTFFGMLLAFRWCFRLFRKRSETEMGRLRSTFAHLRSTRFCVALRSTMVEFQETQAFFVMAIEAATLTMVIMNKQSLAIRVDVGAAKVFASANTLLVLVTQAIMQRRGMYWWYTFVLTVIVYVLCSIIQMLNLPTPKLVSDPSPEYEACGGRHSILQTCTQAEYGNNVYSSYVYGVSPVIPIVQFSIYTSVMLFLTMDHLSHDPRLSKMIASTYHARRGREIRIPAWVIKTFSVLGKILWFTLVTVMAYTVLLNIVQVNRFAGDAVGSKEQWTFGQVVAVLVWAPVLSKYIYYNICKSDSHILRYENYDFGTMIDLLILLVGIELGVGKRIDDQYKVVLNKEKPPSTLSGAQGQSDSSRNLVNQSNYIRLSSIGDGNEDRRPAGAETRSFSGGVKRKPLPPRTNTELPR</sequence>
<evidence type="ECO:0000256" key="2">
    <source>
        <dbReference type="SAM" id="Phobius"/>
    </source>
</evidence>
<evidence type="ECO:0000313" key="4">
    <source>
        <dbReference type="Proteomes" id="UP000830671"/>
    </source>
</evidence>
<organism evidence="3 4">
    <name type="scientific">Colletotrichum lupini</name>
    <dbReference type="NCBI Taxonomy" id="145971"/>
    <lineage>
        <taxon>Eukaryota</taxon>
        <taxon>Fungi</taxon>
        <taxon>Dikarya</taxon>
        <taxon>Ascomycota</taxon>
        <taxon>Pezizomycotina</taxon>
        <taxon>Sordariomycetes</taxon>
        <taxon>Hypocreomycetidae</taxon>
        <taxon>Glomerellales</taxon>
        <taxon>Glomerellaceae</taxon>
        <taxon>Colletotrichum</taxon>
        <taxon>Colletotrichum acutatum species complex</taxon>
    </lineage>
</organism>
<evidence type="ECO:0000256" key="1">
    <source>
        <dbReference type="SAM" id="MobiDB-lite"/>
    </source>
</evidence>
<reference evidence="3" key="1">
    <citation type="journal article" date="2021" name="Mol. Plant Microbe Interact.">
        <title>Complete Genome Sequence of the Plant-Pathogenic Fungus Colletotrichum lupini.</title>
        <authorList>
            <person name="Baroncelli R."/>
            <person name="Pensec F."/>
            <person name="Da Lio D."/>
            <person name="Boufleur T."/>
            <person name="Vicente I."/>
            <person name="Sarrocco S."/>
            <person name="Picot A."/>
            <person name="Baraldi E."/>
            <person name="Sukno S."/>
            <person name="Thon M."/>
            <person name="Le Floch G."/>
        </authorList>
    </citation>
    <scope>NUCLEOTIDE SEQUENCE</scope>
    <source>
        <strain evidence="3">IMI 504893</strain>
    </source>
</reference>
<dbReference type="RefSeq" id="XP_049146994.1">
    <property type="nucleotide sequence ID" value="XM_049289849.1"/>
</dbReference>
<protein>
    <submittedName>
        <fullName evidence="3">Uncharacterized protein</fullName>
    </submittedName>
</protein>
<gene>
    <name evidence="3" type="ORF">CLUP02_10877</name>
</gene>
<dbReference type="Proteomes" id="UP000830671">
    <property type="component" value="Chromosome 5"/>
</dbReference>
<feature type="transmembrane region" description="Helical" evidence="2">
    <location>
        <begin position="715"/>
        <end position="740"/>
    </location>
</feature>
<accession>A0A9Q8SXS6</accession>
<dbReference type="AlphaFoldDB" id="A0A9Q8SXS6"/>
<feature type="transmembrane region" description="Helical" evidence="2">
    <location>
        <begin position="463"/>
        <end position="483"/>
    </location>
</feature>
<name>A0A9Q8SXS6_9PEZI</name>
<proteinExistence type="predicted"/>
<feature type="transmembrane region" description="Helical" evidence="2">
    <location>
        <begin position="760"/>
        <end position="780"/>
    </location>
</feature>
<feature type="transmembrane region" description="Helical" evidence="2">
    <location>
        <begin position="660"/>
        <end position="683"/>
    </location>
</feature>
<dbReference type="KEGG" id="clup:CLUP02_10877"/>
<keyword evidence="4" id="KW-1185">Reference proteome</keyword>
<evidence type="ECO:0000313" key="3">
    <source>
        <dbReference type="EMBL" id="UQC85380.1"/>
    </source>
</evidence>
<keyword evidence="2" id="KW-1133">Transmembrane helix</keyword>
<dbReference type="EMBL" id="CP019477">
    <property type="protein sequence ID" value="UQC85380.1"/>
    <property type="molecule type" value="Genomic_DNA"/>
</dbReference>